<keyword evidence="3 11" id="KW-0894">Sodium channel</keyword>
<evidence type="ECO:0000256" key="2">
    <source>
        <dbReference type="ARBA" id="ARBA00022448"/>
    </source>
</evidence>
<keyword evidence="9 11" id="KW-0739">Sodium transport</keyword>
<dbReference type="OrthoDB" id="6110812at2759"/>
<feature type="transmembrane region" description="Helical" evidence="12">
    <location>
        <begin position="443"/>
        <end position="463"/>
    </location>
</feature>
<evidence type="ECO:0000256" key="10">
    <source>
        <dbReference type="ARBA" id="ARBA00023303"/>
    </source>
</evidence>
<evidence type="ECO:0000313" key="14">
    <source>
        <dbReference type="Proteomes" id="UP000276133"/>
    </source>
</evidence>
<evidence type="ECO:0000256" key="12">
    <source>
        <dbReference type="SAM" id="Phobius"/>
    </source>
</evidence>
<keyword evidence="5 12" id="KW-1133">Transmembrane helix</keyword>
<evidence type="ECO:0000256" key="6">
    <source>
        <dbReference type="ARBA" id="ARBA00023053"/>
    </source>
</evidence>
<evidence type="ECO:0000256" key="4">
    <source>
        <dbReference type="ARBA" id="ARBA00022692"/>
    </source>
</evidence>
<dbReference type="GO" id="GO:0015280">
    <property type="term" value="F:ligand-gated sodium channel activity"/>
    <property type="evidence" value="ECO:0007669"/>
    <property type="project" value="TreeGrafter"/>
</dbReference>
<dbReference type="Gene3D" id="2.60.470.10">
    <property type="entry name" value="Acid-sensing ion channels like domains"/>
    <property type="match status" value="1"/>
</dbReference>
<keyword evidence="6" id="KW-0915">Sodium</keyword>
<dbReference type="PANTHER" id="PTHR11690:SF248">
    <property type="entry name" value="PICKPOCKET 17, ISOFORM A"/>
    <property type="match status" value="1"/>
</dbReference>
<proteinExistence type="inferred from homology"/>
<evidence type="ECO:0000256" key="9">
    <source>
        <dbReference type="ARBA" id="ARBA00023201"/>
    </source>
</evidence>
<evidence type="ECO:0000256" key="8">
    <source>
        <dbReference type="ARBA" id="ARBA00023136"/>
    </source>
</evidence>
<dbReference type="Proteomes" id="UP000276133">
    <property type="component" value="Unassembled WGS sequence"/>
</dbReference>
<sequence length="479" mass="55665">MKKLKEKKENKTKMFDIFKEWTESMTMHGFPNIFRTNFLSIKIMWIILFLCSNMACFGLIIMNLINFLNFEVVTKIRVIEKDSIKFPAVTICNINPFVTEQGIEYVQSILERNNLTNFTSATIDTSFQGEFSKFYFNYNLIKYSLSAFSKTISNEKKKNLSLPFNKMFISCLFNLMPCNESQWTWFYSSEFGNCYRFNSDQNSQDIKYSYQAGKYNGLMAELYVGLPEEQKTLGITTGAHVYIDDNPFQPLPAQGVDVAPGFSANLILERIKRKKMPKPYKYYRKVFRSNLTYRQDDCFWAYIQSEIYKKCKCDKMTSNLISENNNPCNNFEQQSCTTPQFQSLTQSSYKKKIESLCPLECESISFEVTKSFSRYPSVSYGKDLVKTKQIKSLFENRTNVSIEELRENVLSLNIYYEHLKQTEITENKSINWDGLVGSIGGTLGLFLGLSFLSLVEIIDLILLNLQDVNRDIKCVKLKL</sequence>
<keyword evidence="2 11" id="KW-0813">Transport</keyword>
<keyword evidence="14" id="KW-1185">Reference proteome</keyword>
<keyword evidence="8 12" id="KW-0472">Membrane</keyword>
<evidence type="ECO:0000256" key="1">
    <source>
        <dbReference type="ARBA" id="ARBA00004141"/>
    </source>
</evidence>
<comment type="caution">
    <text evidence="13">The sequence shown here is derived from an EMBL/GenBank/DDBJ whole genome shotgun (WGS) entry which is preliminary data.</text>
</comment>
<dbReference type="InterPro" id="IPR001873">
    <property type="entry name" value="ENaC"/>
</dbReference>
<feature type="transmembrane region" description="Helical" evidence="12">
    <location>
        <begin position="43"/>
        <end position="65"/>
    </location>
</feature>
<keyword evidence="4 11" id="KW-0812">Transmembrane</keyword>
<comment type="subcellular location">
    <subcellularLocation>
        <location evidence="1">Membrane</location>
        <topology evidence="1">Multi-pass membrane protein</topology>
    </subcellularLocation>
</comment>
<keyword evidence="10 11" id="KW-0407">Ion channel</keyword>
<evidence type="ECO:0000256" key="5">
    <source>
        <dbReference type="ARBA" id="ARBA00022989"/>
    </source>
</evidence>
<name>A0A3M7T6P9_BRAPC</name>
<protein>
    <submittedName>
        <fullName evidence="13">Acid-sensing ion channel 5-like</fullName>
    </submittedName>
</protein>
<accession>A0A3M7T6P9</accession>
<dbReference type="PANTHER" id="PTHR11690">
    <property type="entry name" value="AMILORIDE-SENSITIVE SODIUM CHANNEL-RELATED"/>
    <property type="match status" value="1"/>
</dbReference>
<gene>
    <name evidence="13" type="ORF">BpHYR1_028862</name>
</gene>
<dbReference type="PRINTS" id="PR01078">
    <property type="entry name" value="AMINACHANNEL"/>
</dbReference>
<comment type="similarity">
    <text evidence="11">Belongs to the amiloride-sensitive sodium channel (TC 1.A.6) family.</text>
</comment>
<dbReference type="Pfam" id="PF00858">
    <property type="entry name" value="ASC"/>
    <property type="match status" value="1"/>
</dbReference>
<organism evidence="13 14">
    <name type="scientific">Brachionus plicatilis</name>
    <name type="common">Marine rotifer</name>
    <name type="synonym">Brachionus muelleri</name>
    <dbReference type="NCBI Taxonomy" id="10195"/>
    <lineage>
        <taxon>Eukaryota</taxon>
        <taxon>Metazoa</taxon>
        <taxon>Spiralia</taxon>
        <taxon>Gnathifera</taxon>
        <taxon>Rotifera</taxon>
        <taxon>Eurotatoria</taxon>
        <taxon>Monogononta</taxon>
        <taxon>Pseudotrocha</taxon>
        <taxon>Ploima</taxon>
        <taxon>Brachionidae</taxon>
        <taxon>Brachionus</taxon>
    </lineage>
</organism>
<reference evidence="13 14" key="1">
    <citation type="journal article" date="2018" name="Sci. Rep.">
        <title>Genomic signatures of local adaptation to the degree of environmental predictability in rotifers.</title>
        <authorList>
            <person name="Franch-Gras L."/>
            <person name="Hahn C."/>
            <person name="Garcia-Roger E.M."/>
            <person name="Carmona M.J."/>
            <person name="Serra M."/>
            <person name="Gomez A."/>
        </authorList>
    </citation>
    <scope>NUCLEOTIDE SEQUENCE [LARGE SCALE GENOMIC DNA]</scope>
    <source>
        <strain evidence="13">HYR1</strain>
    </source>
</reference>
<evidence type="ECO:0000256" key="3">
    <source>
        <dbReference type="ARBA" id="ARBA00022461"/>
    </source>
</evidence>
<evidence type="ECO:0000256" key="11">
    <source>
        <dbReference type="RuleBase" id="RU000679"/>
    </source>
</evidence>
<evidence type="ECO:0000313" key="13">
    <source>
        <dbReference type="EMBL" id="RNA43641.1"/>
    </source>
</evidence>
<keyword evidence="7 11" id="KW-0406">Ion transport</keyword>
<dbReference type="EMBL" id="REGN01000198">
    <property type="protein sequence ID" value="RNA43641.1"/>
    <property type="molecule type" value="Genomic_DNA"/>
</dbReference>
<dbReference type="GO" id="GO:0005886">
    <property type="term" value="C:plasma membrane"/>
    <property type="evidence" value="ECO:0007669"/>
    <property type="project" value="TreeGrafter"/>
</dbReference>
<evidence type="ECO:0000256" key="7">
    <source>
        <dbReference type="ARBA" id="ARBA00023065"/>
    </source>
</evidence>
<dbReference type="AlphaFoldDB" id="A0A3M7T6P9"/>